<keyword evidence="2" id="KW-0813">Transport</keyword>
<protein>
    <submittedName>
        <fullName evidence="6">ABC-type branched-chain amino acid transport system, substrate-binding protein</fullName>
    </submittedName>
</protein>
<dbReference type="OrthoDB" id="9786833at2"/>
<comment type="similarity">
    <text evidence="1">Belongs to the leucine-binding protein family.</text>
</comment>
<evidence type="ECO:0000313" key="7">
    <source>
        <dbReference type="Proteomes" id="UP000183208"/>
    </source>
</evidence>
<gene>
    <name evidence="6" type="ORF">SAMN05444171_3875</name>
</gene>
<proteinExistence type="inferred from homology"/>
<dbReference type="Gene3D" id="3.40.50.2300">
    <property type="match status" value="2"/>
</dbReference>
<evidence type="ECO:0000256" key="2">
    <source>
        <dbReference type="ARBA" id="ARBA00022448"/>
    </source>
</evidence>
<dbReference type="PANTHER" id="PTHR47235:SF1">
    <property type="entry name" value="BLR6548 PROTEIN"/>
    <property type="match status" value="1"/>
</dbReference>
<feature type="domain" description="Leucine-binding protein" evidence="5">
    <location>
        <begin position="43"/>
        <end position="395"/>
    </location>
</feature>
<dbReference type="PANTHER" id="PTHR47235">
    <property type="entry name" value="BLR6548 PROTEIN"/>
    <property type="match status" value="1"/>
</dbReference>
<keyword evidence="4" id="KW-0029">Amino-acid transport</keyword>
<dbReference type="GO" id="GO:0006865">
    <property type="term" value="P:amino acid transport"/>
    <property type="evidence" value="ECO:0007669"/>
    <property type="project" value="UniProtKB-KW"/>
</dbReference>
<keyword evidence="3" id="KW-0732">Signal</keyword>
<dbReference type="Pfam" id="PF13458">
    <property type="entry name" value="Peripla_BP_6"/>
    <property type="match status" value="1"/>
</dbReference>
<evidence type="ECO:0000256" key="1">
    <source>
        <dbReference type="ARBA" id="ARBA00010062"/>
    </source>
</evidence>
<dbReference type="AlphaFoldDB" id="A0A1H4ZZR5"/>
<dbReference type="InterPro" id="IPR028082">
    <property type="entry name" value="Peripla_BP_I"/>
</dbReference>
<dbReference type="EMBL" id="FNTI01000001">
    <property type="protein sequence ID" value="SED35004.1"/>
    <property type="molecule type" value="Genomic_DNA"/>
</dbReference>
<dbReference type="RefSeq" id="WP_074822102.1">
    <property type="nucleotide sequence ID" value="NZ_FNTI01000001.1"/>
</dbReference>
<organism evidence="6 7">
    <name type="scientific">Bradyrhizobium lablabi</name>
    <dbReference type="NCBI Taxonomy" id="722472"/>
    <lineage>
        <taxon>Bacteria</taxon>
        <taxon>Pseudomonadati</taxon>
        <taxon>Pseudomonadota</taxon>
        <taxon>Alphaproteobacteria</taxon>
        <taxon>Hyphomicrobiales</taxon>
        <taxon>Nitrobacteraceae</taxon>
        <taxon>Bradyrhizobium</taxon>
    </lineage>
</organism>
<reference evidence="6 7" key="1">
    <citation type="submission" date="2016-10" db="EMBL/GenBank/DDBJ databases">
        <authorList>
            <person name="de Groot N.N."/>
        </authorList>
    </citation>
    <scope>NUCLEOTIDE SEQUENCE [LARGE SCALE GENOMIC DNA]</scope>
    <source>
        <strain evidence="6 7">GAS522</strain>
    </source>
</reference>
<accession>A0A1H4ZZR5</accession>
<dbReference type="InterPro" id="IPR028081">
    <property type="entry name" value="Leu-bd"/>
</dbReference>
<dbReference type="CDD" id="cd06343">
    <property type="entry name" value="PBP1_ABC_ligand_binding-like"/>
    <property type="match status" value="1"/>
</dbReference>
<evidence type="ECO:0000259" key="5">
    <source>
        <dbReference type="Pfam" id="PF13458"/>
    </source>
</evidence>
<dbReference type="SUPFAM" id="SSF53822">
    <property type="entry name" value="Periplasmic binding protein-like I"/>
    <property type="match status" value="1"/>
</dbReference>
<sequence length="409" mass="43647">MGRKVKFDRRTLLGGAAISVATGLIGQASRAAGSYDPGANDSEIRIGQFGPLSGPVSSFGVLAYAMKAYFGMINEQGGINGRKIVFINYDDAYSPPKSVEAARRLVESDEILFIAGAMGTPGNIAVQKYMNARKVPQLFLAAAASKLSDPANYPWTMVSGTTYEMEGGVLGRYIASTFPSAKIAVLYQNDDAGKATLAGFKAGLGSRASKIISELTYYATDPTVDSQTVQMKAADADAVLLVTIPKMAVQALRKMAALNWKPQVFLGTGNSSARATLSPAGFENAQGVLALSARQDPGNPLWAAEPDMKEYMGFLDRYVPDADRDDALYSAGYTIAATTTHVIRRCGDDLTRVNVLRQATSLNGFAAPLLIPGITMNTSPNDYVPIKQFQLMQFKGEKYEKLGGLLSAP</sequence>
<name>A0A1H4ZZR5_9BRAD</name>
<dbReference type="Proteomes" id="UP000183208">
    <property type="component" value="Unassembled WGS sequence"/>
</dbReference>
<dbReference type="PRINTS" id="PR00337">
    <property type="entry name" value="LEUILEVALBP"/>
</dbReference>
<evidence type="ECO:0000313" key="6">
    <source>
        <dbReference type="EMBL" id="SED35004.1"/>
    </source>
</evidence>
<evidence type="ECO:0000256" key="4">
    <source>
        <dbReference type="ARBA" id="ARBA00022970"/>
    </source>
</evidence>
<evidence type="ECO:0000256" key="3">
    <source>
        <dbReference type="ARBA" id="ARBA00022729"/>
    </source>
</evidence>
<dbReference type="InterPro" id="IPR000709">
    <property type="entry name" value="Leu_Ile_Val-bd"/>
</dbReference>